<accession>A0A812D5F6</accession>
<sequence length="225" mass="26164">MLKIITGKLRYYIRLGVSFSNSLNFYSVPPLSLSLSIKLPHILDPSFLPSFFPSFFISFYQFSFFLSFFLSYNYSSFGFCNKFTEIREGNKEKDGITSTLWILLSFFFFLFLSFFLSSWFSFLFFSFHCFTPALVQSHRVNFSIIHYRVLSASSYYTHAHREASILTHVIIATFPAAWPLIKCYALSATLRNGVTSTSLFARCTRPRMSKCITTEARSIRWRMTA</sequence>
<keyword evidence="3" id="KW-1185">Reference proteome</keyword>
<dbReference type="AlphaFoldDB" id="A0A812D5F6"/>
<organism evidence="2 3">
    <name type="scientific">Acanthosepion pharaonis</name>
    <name type="common">Pharaoh cuttlefish</name>
    <name type="synonym">Sepia pharaonis</name>
    <dbReference type="NCBI Taxonomy" id="158019"/>
    <lineage>
        <taxon>Eukaryota</taxon>
        <taxon>Metazoa</taxon>
        <taxon>Spiralia</taxon>
        <taxon>Lophotrochozoa</taxon>
        <taxon>Mollusca</taxon>
        <taxon>Cephalopoda</taxon>
        <taxon>Coleoidea</taxon>
        <taxon>Decapodiformes</taxon>
        <taxon>Sepiida</taxon>
        <taxon>Sepiina</taxon>
        <taxon>Sepiidae</taxon>
        <taxon>Acanthosepion</taxon>
    </lineage>
</organism>
<evidence type="ECO:0000256" key="1">
    <source>
        <dbReference type="SAM" id="Phobius"/>
    </source>
</evidence>
<feature type="transmembrane region" description="Helical" evidence="1">
    <location>
        <begin position="51"/>
        <end position="72"/>
    </location>
</feature>
<feature type="transmembrane region" description="Helical" evidence="1">
    <location>
        <begin position="100"/>
        <end position="127"/>
    </location>
</feature>
<keyword evidence="1" id="KW-1133">Transmembrane helix</keyword>
<keyword evidence="1" id="KW-0812">Transmembrane</keyword>
<gene>
    <name evidence="2" type="ORF">SPHA_46447</name>
</gene>
<name>A0A812D5F6_ACAPH</name>
<protein>
    <submittedName>
        <fullName evidence="2">Uncharacterized protein</fullName>
    </submittedName>
</protein>
<reference evidence="2" key="1">
    <citation type="submission" date="2021-01" db="EMBL/GenBank/DDBJ databases">
        <authorList>
            <person name="Li R."/>
            <person name="Bekaert M."/>
        </authorList>
    </citation>
    <scope>NUCLEOTIDE SEQUENCE</scope>
    <source>
        <strain evidence="2">Farmed</strain>
    </source>
</reference>
<dbReference type="Proteomes" id="UP000597762">
    <property type="component" value="Unassembled WGS sequence"/>
</dbReference>
<evidence type="ECO:0000313" key="3">
    <source>
        <dbReference type="Proteomes" id="UP000597762"/>
    </source>
</evidence>
<keyword evidence="1" id="KW-0472">Membrane</keyword>
<evidence type="ECO:0000313" key="2">
    <source>
        <dbReference type="EMBL" id="CAE1287228.1"/>
    </source>
</evidence>
<proteinExistence type="predicted"/>
<dbReference type="EMBL" id="CAHIKZ030002451">
    <property type="protein sequence ID" value="CAE1287228.1"/>
    <property type="molecule type" value="Genomic_DNA"/>
</dbReference>
<comment type="caution">
    <text evidence="2">The sequence shown here is derived from an EMBL/GenBank/DDBJ whole genome shotgun (WGS) entry which is preliminary data.</text>
</comment>